<evidence type="ECO:0000313" key="1">
    <source>
        <dbReference type="EMBL" id="XBH22769.1"/>
    </source>
</evidence>
<dbReference type="AlphaFoldDB" id="A0AAU7DYK4"/>
<gene>
    <name evidence="1" type="ORF">V5R04_06005</name>
</gene>
<dbReference type="EMBL" id="CP146203">
    <property type="protein sequence ID" value="XBH22769.1"/>
    <property type="molecule type" value="Genomic_DNA"/>
</dbReference>
<dbReference type="Gene3D" id="3.90.1170.40">
    <property type="entry name" value="Molybdopterin biosynthesis MoaE subunit"/>
    <property type="match status" value="1"/>
</dbReference>
<dbReference type="PANTHER" id="PTHR23404">
    <property type="entry name" value="MOLYBDOPTERIN SYNTHASE RELATED"/>
    <property type="match status" value="1"/>
</dbReference>
<dbReference type="InterPro" id="IPR003448">
    <property type="entry name" value="Mopterin_biosynth_MoaE"/>
</dbReference>
<sequence>MSDNEPSQVVLATIATTPITLTAHEDLAGCDWAGATVGFGGIVRDHDGGRSVTRLEYEGHPQAQQFITEIADRVAAKYQGVRIAVTHRVGVLEIGDVALAAAVASAHRAEAFAACAELVEDIKANLPIWKNQFFTDGTQEWVGSL</sequence>
<dbReference type="InterPro" id="IPR036563">
    <property type="entry name" value="MoaE_sf"/>
</dbReference>
<protein>
    <submittedName>
        <fullName evidence="1">Molybdenum cofactor biosynthesis protein MoaE</fullName>
    </submittedName>
</protein>
<accession>A0AAU7DYK4</accession>
<dbReference type="CDD" id="cd00756">
    <property type="entry name" value="MoaE"/>
    <property type="match status" value="1"/>
</dbReference>
<dbReference type="Pfam" id="PF02391">
    <property type="entry name" value="MoaE"/>
    <property type="match status" value="1"/>
</dbReference>
<reference evidence="1" key="1">
    <citation type="submission" date="2024-02" db="EMBL/GenBank/DDBJ databases">
        <title>Tomenella chthoni gen. nov. sp. nov., a member of the family Jonesiaceae isolated from bat guano.</title>
        <authorList>
            <person name="Miller S.L."/>
            <person name="King J."/>
            <person name="Sankaranarayanan K."/>
            <person name="Lawson P.A."/>
        </authorList>
    </citation>
    <scope>NUCLEOTIDE SEQUENCE</scope>
    <source>
        <strain evidence="1">BS-20</strain>
    </source>
</reference>
<proteinExistence type="predicted"/>
<dbReference type="SUPFAM" id="SSF54690">
    <property type="entry name" value="Molybdopterin synthase subunit MoaE"/>
    <property type="match status" value="1"/>
</dbReference>
<dbReference type="GO" id="GO:0006777">
    <property type="term" value="P:Mo-molybdopterin cofactor biosynthetic process"/>
    <property type="evidence" value="ECO:0007669"/>
    <property type="project" value="InterPro"/>
</dbReference>
<organism evidence="1">
    <name type="scientific">Jonesiaceae bacterium BS-20</name>
    <dbReference type="NCBI Taxonomy" id="3120821"/>
    <lineage>
        <taxon>Bacteria</taxon>
        <taxon>Bacillati</taxon>
        <taxon>Actinomycetota</taxon>
        <taxon>Actinomycetes</taxon>
        <taxon>Micrococcales</taxon>
        <taxon>Jonesiaceae</taxon>
    </lineage>
</organism>
<name>A0AAU7DYK4_9MICO</name>